<evidence type="ECO:0000313" key="9">
    <source>
        <dbReference type="Proteomes" id="UP000184342"/>
    </source>
</evidence>
<proteinExistence type="inferred from homology"/>
<dbReference type="RefSeq" id="WP_207647334.1">
    <property type="nucleotide sequence ID" value="NZ_FQYT01000018.1"/>
</dbReference>
<accession>A0A1M6IFN9</accession>
<dbReference type="InterPro" id="IPR025110">
    <property type="entry name" value="AMP-bd_C"/>
</dbReference>
<dbReference type="PROSITE" id="PS00455">
    <property type="entry name" value="AMP_BINDING"/>
    <property type="match status" value="1"/>
</dbReference>
<dbReference type="Gene3D" id="3.30.300.30">
    <property type="match status" value="1"/>
</dbReference>
<keyword evidence="3" id="KW-0547">Nucleotide-binding</keyword>
<keyword evidence="9" id="KW-1185">Reference proteome</keyword>
<evidence type="ECO:0000259" key="6">
    <source>
        <dbReference type="Pfam" id="PF00501"/>
    </source>
</evidence>
<dbReference type="EMBL" id="FQYT01000018">
    <property type="protein sequence ID" value="SHJ33262.1"/>
    <property type="molecule type" value="Genomic_DNA"/>
</dbReference>
<keyword evidence="5" id="KW-1133">Transmembrane helix</keyword>
<evidence type="ECO:0000256" key="5">
    <source>
        <dbReference type="SAM" id="Phobius"/>
    </source>
</evidence>
<organism evidence="8 9">
    <name type="scientific">Parasporobacterium paucivorans DSM 15970</name>
    <dbReference type="NCBI Taxonomy" id="1122934"/>
    <lineage>
        <taxon>Bacteria</taxon>
        <taxon>Bacillati</taxon>
        <taxon>Bacillota</taxon>
        <taxon>Clostridia</taxon>
        <taxon>Lachnospirales</taxon>
        <taxon>Lachnospiraceae</taxon>
        <taxon>Parasporobacterium</taxon>
    </lineage>
</organism>
<evidence type="ECO:0000256" key="1">
    <source>
        <dbReference type="ARBA" id="ARBA00006432"/>
    </source>
</evidence>
<name>A0A1M6IFN9_9FIRM</name>
<dbReference type="InterPro" id="IPR042099">
    <property type="entry name" value="ANL_N_sf"/>
</dbReference>
<protein>
    <submittedName>
        <fullName evidence="8">Acetyl-CoA synthetase</fullName>
    </submittedName>
</protein>
<evidence type="ECO:0000313" key="8">
    <source>
        <dbReference type="EMBL" id="SHJ33262.1"/>
    </source>
</evidence>
<keyword evidence="5" id="KW-0472">Membrane</keyword>
<evidence type="ECO:0000256" key="2">
    <source>
        <dbReference type="ARBA" id="ARBA00022598"/>
    </source>
</evidence>
<feature type="domain" description="AMP-dependent synthetase/ligase" evidence="6">
    <location>
        <begin position="40"/>
        <end position="411"/>
    </location>
</feature>
<feature type="transmembrane region" description="Helical" evidence="5">
    <location>
        <begin position="100"/>
        <end position="121"/>
    </location>
</feature>
<dbReference type="Proteomes" id="UP000184342">
    <property type="component" value="Unassembled WGS sequence"/>
</dbReference>
<dbReference type="GO" id="GO:0005524">
    <property type="term" value="F:ATP binding"/>
    <property type="evidence" value="ECO:0007669"/>
    <property type="project" value="UniProtKB-KW"/>
</dbReference>
<dbReference type="Pfam" id="PF00501">
    <property type="entry name" value="AMP-binding"/>
    <property type="match status" value="1"/>
</dbReference>
<dbReference type="Gene3D" id="3.40.50.12780">
    <property type="entry name" value="N-terminal domain of ligase-like"/>
    <property type="match status" value="1"/>
</dbReference>
<dbReference type="PANTHER" id="PTHR43605:SF10">
    <property type="entry name" value="ACYL-COA SYNTHETASE MEDIUM CHAIN FAMILY MEMBER 3"/>
    <property type="match status" value="1"/>
</dbReference>
<dbReference type="GO" id="GO:0004321">
    <property type="term" value="F:fatty-acyl-CoA synthase activity"/>
    <property type="evidence" value="ECO:0007669"/>
    <property type="project" value="TreeGrafter"/>
</dbReference>
<dbReference type="SUPFAM" id="SSF56801">
    <property type="entry name" value="Acetyl-CoA synthetase-like"/>
    <property type="match status" value="1"/>
</dbReference>
<dbReference type="InterPro" id="IPR020845">
    <property type="entry name" value="AMP-binding_CS"/>
</dbReference>
<keyword evidence="4" id="KW-0067">ATP-binding</keyword>
<gene>
    <name evidence="8" type="ORF">SAMN02745691_01757</name>
</gene>
<dbReference type="AlphaFoldDB" id="A0A1M6IFN9"/>
<dbReference type="InterPro" id="IPR000873">
    <property type="entry name" value="AMP-dep_synth/lig_dom"/>
</dbReference>
<keyword evidence="2" id="KW-0436">Ligase</keyword>
<dbReference type="Pfam" id="PF13193">
    <property type="entry name" value="AMP-binding_C"/>
    <property type="match status" value="1"/>
</dbReference>
<sequence>MAIEIYKKYMEEKMGADGNVESCKLSIPDKFNFSYDVVDKIAEMEPQRRAMVWCNEQGERREFTFCDIKEQSDRAASYFRSLGIGKGDCVMMAVKRHYQFWFAILGLHKIGAIGVPVTYMLKLEEYIYRFEKLDIKAVICTPDNDVASRVDEAEQMSGKKFMKIILRENRPGWHQFDEGLEKAEKFVPLTFEERPESGDTMLLYFTSGTEGMPKLVGHNFGYPVGHIPTAKYWHNVDPDGLHFTVADTGWAKSVWGKLYGQWLMGAAIYVLDYDSFTAHALLTKMEEDKITTLCAPSAFYRVMVLEDFSKYNLSTVKHYTVAGEALNPDVIEKFSRMTGKQIYEGYGQTESTLMIGVMHWMDVKAGAMGKPSLQYNMELLDEDGQIVPTGDVGEICVKAEPGEIPGMFLGYQGEDELNRSKWHDGIYHTGDLAWRDENGYYWFVGRNDDVFKSSGYRISPFEIESLIVKFPNVLECAVIGVPEKLRGNAIKAIIVLTNGTEPTQNLKIEIREFLKEHTAPYKVPRIIEFVDELPKTTSGKIRRNIWRK</sequence>
<dbReference type="PANTHER" id="PTHR43605">
    <property type="entry name" value="ACYL-COENZYME A SYNTHETASE"/>
    <property type="match status" value="1"/>
</dbReference>
<keyword evidence="5" id="KW-0812">Transmembrane</keyword>
<evidence type="ECO:0000259" key="7">
    <source>
        <dbReference type="Pfam" id="PF13193"/>
    </source>
</evidence>
<evidence type="ECO:0000256" key="4">
    <source>
        <dbReference type="ARBA" id="ARBA00022840"/>
    </source>
</evidence>
<feature type="domain" description="AMP-binding enzyme C-terminal" evidence="7">
    <location>
        <begin position="462"/>
        <end position="540"/>
    </location>
</feature>
<comment type="similarity">
    <text evidence="1">Belongs to the ATP-dependent AMP-binding enzyme family.</text>
</comment>
<dbReference type="GO" id="GO:0006633">
    <property type="term" value="P:fatty acid biosynthetic process"/>
    <property type="evidence" value="ECO:0007669"/>
    <property type="project" value="TreeGrafter"/>
</dbReference>
<dbReference type="STRING" id="1122934.SAMN02745691_01757"/>
<dbReference type="GO" id="GO:0015645">
    <property type="term" value="F:fatty acid ligase activity"/>
    <property type="evidence" value="ECO:0007669"/>
    <property type="project" value="TreeGrafter"/>
</dbReference>
<dbReference type="GO" id="GO:0016405">
    <property type="term" value="F:CoA-ligase activity"/>
    <property type="evidence" value="ECO:0007669"/>
    <property type="project" value="UniProtKB-ARBA"/>
</dbReference>
<reference evidence="8 9" key="1">
    <citation type="submission" date="2016-11" db="EMBL/GenBank/DDBJ databases">
        <authorList>
            <person name="Jaros S."/>
            <person name="Januszkiewicz K."/>
            <person name="Wedrychowicz H."/>
        </authorList>
    </citation>
    <scope>NUCLEOTIDE SEQUENCE [LARGE SCALE GENOMIC DNA]</scope>
    <source>
        <strain evidence="8 9">DSM 15970</strain>
    </source>
</reference>
<dbReference type="InterPro" id="IPR051087">
    <property type="entry name" value="Mitochondrial_ACSM"/>
</dbReference>
<dbReference type="InterPro" id="IPR045851">
    <property type="entry name" value="AMP-bd_C_sf"/>
</dbReference>
<dbReference type="GO" id="GO:0006637">
    <property type="term" value="P:acyl-CoA metabolic process"/>
    <property type="evidence" value="ECO:0007669"/>
    <property type="project" value="TreeGrafter"/>
</dbReference>
<evidence type="ECO:0000256" key="3">
    <source>
        <dbReference type="ARBA" id="ARBA00022741"/>
    </source>
</evidence>